<comment type="caution">
    <text evidence="2">The sequence shown here is derived from an EMBL/GenBank/DDBJ whole genome shotgun (WGS) entry which is preliminary data.</text>
</comment>
<feature type="region of interest" description="Disordered" evidence="1">
    <location>
        <begin position="111"/>
        <end position="147"/>
    </location>
</feature>
<feature type="compositionally biased region" description="Acidic residues" evidence="1">
    <location>
        <begin position="114"/>
        <end position="140"/>
    </location>
</feature>
<evidence type="ECO:0000256" key="1">
    <source>
        <dbReference type="SAM" id="MobiDB-lite"/>
    </source>
</evidence>
<dbReference type="AlphaFoldDB" id="A0A699I153"/>
<organism evidence="2">
    <name type="scientific">Tanacetum cinerariifolium</name>
    <name type="common">Dalmatian daisy</name>
    <name type="synonym">Chrysanthemum cinerariifolium</name>
    <dbReference type="NCBI Taxonomy" id="118510"/>
    <lineage>
        <taxon>Eukaryota</taxon>
        <taxon>Viridiplantae</taxon>
        <taxon>Streptophyta</taxon>
        <taxon>Embryophyta</taxon>
        <taxon>Tracheophyta</taxon>
        <taxon>Spermatophyta</taxon>
        <taxon>Magnoliopsida</taxon>
        <taxon>eudicotyledons</taxon>
        <taxon>Gunneridae</taxon>
        <taxon>Pentapetalae</taxon>
        <taxon>asterids</taxon>
        <taxon>campanulids</taxon>
        <taxon>Asterales</taxon>
        <taxon>Asteraceae</taxon>
        <taxon>Asteroideae</taxon>
        <taxon>Anthemideae</taxon>
        <taxon>Anthemidinae</taxon>
        <taxon>Tanacetum</taxon>
    </lineage>
</organism>
<dbReference type="EMBL" id="BKCJ010233442">
    <property type="protein sequence ID" value="GEZ02796.1"/>
    <property type="molecule type" value="Genomic_DNA"/>
</dbReference>
<reference evidence="2" key="1">
    <citation type="journal article" date="2019" name="Sci. Rep.">
        <title>Draft genome of Tanacetum cinerariifolium, the natural source of mosquito coil.</title>
        <authorList>
            <person name="Yamashiro T."/>
            <person name="Shiraishi A."/>
            <person name="Satake H."/>
            <person name="Nakayama K."/>
        </authorList>
    </citation>
    <scope>NUCLEOTIDE SEQUENCE</scope>
</reference>
<dbReference type="EMBL" id="BKCJ010237240">
    <property type="protein sequence ID" value="GEZ06514.1"/>
    <property type="molecule type" value="Genomic_DNA"/>
</dbReference>
<protein>
    <submittedName>
        <fullName evidence="2">Uncharacterized protein</fullName>
    </submittedName>
</protein>
<gene>
    <name evidence="2" type="ORF">Tci_474769</name>
    <name evidence="3" type="ORF">Tci_478487</name>
</gene>
<proteinExistence type="predicted"/>
<name>A0A699I153_TANCI</name>
<evidence type="ECO:0000313" key="2">
    <source>
        <dbReference type="EMBL" id="GEZ02796.1"/>
    </source>
</evidence>
<evidence type="ECO:0000313" key="3">
    <source>
        <dbReference type="EMBL" id="GEZ06514.1"/>
    </source>
</evidence>
<sequence>MLGIRLRRRVKFGDVIRDNQCLDTDLNRRSEITGNLSKISINRSVLDMTVHTDEGSLLSVVCSLDDALPSSSPVTTSDPTYNSEIVPRIVSMEKEKVAEEIVLNDECNGTIVEQNEELNEQQNEEPNEESNEEPNEEPNEELNKTSP</sequence>
<accession>A0A699I153</accession>